<evidence type="ECO:0000256" key="11">
    <source>
        <dbReference type="ARBA" id="ARBA00022737"/>
    </source>
</evidence>
<evidence type="ECO:0000256" key="19">
    <source>
        <dbReference type="PIRNR" id="PIRNR000006"/>
    </source>
</evidence>
<evidence type="ECO:0000313" key="23">
    <source>
        <dbReference type="Proteomes" id="UP001597474"/>
    </source>
</evidence>
<evidence type="ECO:0000256" key="12">
    <source>
        <dbReference type="ARBA" id="ARBA00022781"/>
    </source>
</evidence>
<evidence type="ECO:0000313" key="22">
    <source>
        <dbReference type="EMBL" id="MFD2739986.1"/>
    </source>
</evidence>
<evidence type="ECO:0000256" key="20">
    <source>
        <dbReference type="SAM" id="Phobius"/>
    </source>
</evidence>
<dbReference type="PANTHER" id="PTHR33751:SF1">
    <property type="entry name" value="CBB3-TYPE CYTOCHROME C OXIDASE SUBUNIT FIXP"/>
    <property type="match status" value="1"/>
</dbReference>
<dbReference type="NCBIfam" id="TIGR00782">
    <property type="entry name" value="ccoP"/>
    <property type="match status" value="1"/>
</dbReference>
<dbReference type="InterPro" id="IPR036909">
    <property type="entry name" value="Cyt_c-like_dom_sf"/>
</dbReference>
<keyword evidence="8 19" id="KW-0679">Respiratory chain</keyword>
<comment type="subunit">
    <text evidence="19">Component of the cbb3-type cytochrome c oxidase.</text>
</comment>
<dbReference type="Pfam" id="PF14715">
    <property type="entry name" value="FixP_N"/>
    <property type="match status" value="1"/>
</dbReference>
<keyword evidence="11" id="KW-0677">Repeat</keyword>
<keyword evidence="17 19" id="KW-0406">Ion transport</keyword>
<evidence type="ECO:0000256" key="4">
    <source>
        <dbReference type="ARBA" id="ARBA00022448"/>
    </source>
</evidence>
<protein>
    <recommendedName>
        <fullName evidence="19">Cbb3-type cytochrome c oxidase subunit</fullName>
    </recommendedName>
</protein>
<dbReference type="EMBL" id="JBHUMP010000007">
    <property type="protein sequence ID" value="MFD2739986.1"/>
    <property type="molecule type" value="Genomic_DNA"/>
</dbReference>
<keyword evidence="16 19" id="KW-0408">Iron</keyword>
<gene>
    <name evidence="22" type="primary">ccoP</name>
    <name evidence="22" type="ORF">ACFSUD_10430</name>
</gene>
<keyword evidence="13 19" id="KW-0249">Electron transport</keyword>
<evidence type="ECO:0000256" key="14">
    <source>
        <dbReference type="ARBA" id="ARBA00022989"/>
    </source>
</evidence>
<dbReference type="InterPro" id="IPR050597">
    <property type="entry name" value="Cytochrome_c_Oxidase_Subunit"/>
</dbReference>
<dbReference type="PRINTS" id="PR00605">
    <property type="entry name" value="CYTCHROMECIC"/>
</dbReference>
<comment type="similarity">
    <text evidence="3 19">Belongs to the CcoP / FixP family.</text>
</comment>
<dbReference type="InterPro" id="IPR038414">
    <property type="entry name" value="CcoP_N_sf"/>
</dbReference>
<proteinExistence type="inferred from homology"/>
<evidence type="ECO:0000256" key="9">
    <source>
        <dbReference type="ARBA" id="ARBA00022692"/>
    </source>
</evidence>
<feature type="domain" description="Cytochrome c" evidence="21">
    <location>
        <begin position="108"/>
        <end position="197"/>
    </location>
</feature>
<evidence type="ECO:0000256" key="5">
    <source>
        <dbReference type="ARBA" id="ARBA00022475"/>
    </source>
</evidence>
<keyword evidence="7 19" id="KW-0349">Heme</keyword>
<reference evidence="23" key="1">
    <citation type="journal article" date="2019" name="Int. J. Syst. Evol. Microbiol.">
        <title>The Global Catalogue of Microorganisms (GCM) 10K type strain sequencing project: providing services to taxonomists for standard genome sequencing and annotation.</title>
        <authorList>
            <consortium name="The Broad Institute Genomics Platform"/>
            <consortium name="The Broad Institute Genome Sequencing Center for Infectious Disease"/>
            <person name="Wu L."/>
            <person name="Ma J."/>
        </authorList>
    </citation>
    <scope>NUCLEOTIDE SEQUENCE [LARGE SCALE GENOMIC DNA]</scope>
    <source>
        <strain evidence="23">TISTR 2562</strain>
    </source>
</reference>
<organism evidence="22 23">
    <name type="scientific">Sulfitobacter aestuarii</name>
    <dbReference type="NCBI Taxonomy" id="2161676"/>
    <lineage>
        <taxon>Bacteria</taxon>
        <taxon>Pseudomonadati</taxon>
        <taxon>Pseudomonadota</taxon>
        <taxon>Alphaproteobacteria</taxon>
        <taxon>Rhodobacterales</taxon>
        <taxon>Roseobacteraceae</taxon>
        <taxon>Sulfitobacter</taxon>
    </lineage>
</organism>
<dbReference type="InterPro" id="IPR004678">
    <property type="entry name" value="Cyt_c_oxidase_cbb3_su3"/>
</dbReference>
<comment type="function">
    <text evidence="19">C-type cytochrome. Part of the cbb3-type cytochrome c oxidase complex.</text>
</comment>
<comment type="subcellular location">
    <subcellularLocation>
        <location evidence="1 19">Cell inner membrane</location>
    </subcellularLocation>
</comment>
<dbReference type="Proteomes" id="UP001597474">
    <property type="component" value="Unassembled WGS sequence"/>
</dbReference>
<comment type="pathway">
    <text evidence="2 19">Energy metabolism; oxidative phosphorylation.</text>
</comment>
<evidence type="ECO:0000256" key="17">
    <source>
        <dbReference type="ARBA" id="ARBA00023065"/>
    </source>
</evidence>
<evidence type="ECO:0000256" key="15">
    <source>
        <dbReference type="ARBA" id="ARBA00023002"/>
    </source>
</evidence>
<keyword evidence="10 19" id="KW-0479">Metal-binding</keyword>
<evidence type="ECO:0000259" key="21">
    <source>
        <dbReference type="PROSITE" id="PS51007"/>
    </source>
</evidence>
<keyword evidence="9 20" id="KW-0812">Transmembrane</keyword>
<evidence type="ECO:0000256" key="7">
    <source>
        <dbReference type="ARBA" id="ARBA00022617"/>
    </source>
</evidence>
<keyword evidence="4 19" id="KW-0813">Transport</keyword>
<feature type="domain" description="Cytochrome c" evidence="21">
    <location>
        <begin position="202"/>
        <end position="283"/>
    </location>
</feature>
<evidence type="ECO:0000256" key="6">
    <source>
        <dbReference type="ARBA" id="ARBA00022519"/>
    </source>
</evidence>
<comment type="cofactor">
    <cofactor evidence="19">
        <name>heme c</name>
        <dbReference type="ChEBI" id="CHEBI:61717"/>
    </cofactor>
    <text evidence="19">Binds 2 heme C groups per subunit.</text>
</comment>
<accession>A0ABW5U4J5</accession>
<dbReference type="RefSeq" id="WP_386374113.1">
    <property type="nucleotide sequence ID" value="NZ_JBHUMP010000007.1"/>
</dbReference>
<dbReference type="PROSITE" id="PS51007">
    <property type="entry name" value="CYTC"/>
    <property type="match status" value="2"/>
</dbReference>
<keyword evidence="5 19" id="KW-1003">Cell membrane</keyword>
<keyword evidence="12 19" id="KW-0375">Hydrogen ion transport</keyword>
<dbReference type="InterPro" id="IPR032858">
    <property type="entry name" value="CcoP_N"/>
</dbReference>
<keyword evidence="23" id="KW-1185">Reference proteome</keyword>
<evidence type="ECO:0000256" key="3">
    <source>
        <dbReference type="ARBA" id="ARBA00006113"/>
    </source>
</evidence>
<sequence>MSVKERDPLTGHQTTGHEWDGITELNTRVPRAVWFFIIITHVWALIAWLLLPTWPLVSTYTKGLLGLDQRDEVAQKIAAAQQARADWSDQIAMLPVQEILAEPLLMDRVNSTANQLFGDNCAGCHGQDAAGGPGFPSLVDDAWLWGGDPDIVMETLRVGINSDHPDSRYAEMPAFGRDGMLSRDEIRSIVAYLPTLSGAAAGDVSAGAVLFADNCASCHGEKGEGNMDLGAPDLADDFWIYGGDRDALFKTLWDGRQGWMPAWEGRLSETDLKLITTYLQDLREEDRQ</sequence>
<comment type="caution">
    <text evidence="22">The sequence shown here is derived from an EMBL/GenBank/DDBJ whole genome shotgun (WGS) entry which is preliminary data.</text>
</comment>
<dbReference type="SUPFAM" id="SSF46626">
    <property type="entry name" value="Cytochrome c"/>
    <property type="match status" value="2"/>
</dbReference>
<evidence type="ECO:0000256" key="10">
    <source>
        <dbReference type="ARBA" id="ARBA00022723"/>
    </source>
</evidence>
<feature type="transmembrane region" description="Helical" evidence="20">
    <location>
        <begin position="32"/>
        <end position="51"/>
    </location>
</feature>
<name>A0ABW5U4J5_9RHOB</name>
<dbReference type="Gene3D" id="6.10.280.130">
    <property type="match status" value="1"/>
</dbReference>
<evidence type="ECO:0000256" key="18">
    <source>
        <dbReference type="ARBA" id="ARBA00023136"/>
    </source>
</evidence>
<evidence type="ECO:0000256" key="13">
    <source>
        <dbReference type="ARBA" id="ARBA00022982"/>
    </source>
</evidence>
<dbReference type="PANTHER" id="PTHR33751">
    <property type="entry name" value="CBB3-TYPE CYTOCHROME C OXIDASE SUBUNIT FIXP"/>
    <property type="match status" value="1"/>
</dbReference>
<keyword evidence="18 19" id="KW-0472">Membrane</keyword>
<evidence type="ECO:0000256" key="16">
    <source>
        <dbReference type="ARBA" id="ARBA00023004"/>
    </source>
</evidence>
<keyword evidence="6 19" id="KW-0997">Cell inner membrane</keyword>
<dbReference type="Pfam" id="PF13442">
    <property type="entry name" value="Cytochrome_CBB3"/>
    <property type="match status" value="2"/>
</dbReference>
<evidence type="ECO:0000256" key="2">
    <source>
        <dbReference type="ARBA" id="ARBA00004673"/>
    </source>
</evidence>
<evidence type="ECO:0000256" key="8">
    <source>
        <dbReference type="ARBA" id="ARBA00022660"/>
    </source>
</evidence>
<dbReference type="Gene3D" id="1.10.760.10">
    <property type="entry name" value="Cytochrome c-like domain"/>
    <property type="match status" value="2"/>
</dbReference>
<keyword evidence="14 20" id="KW-1133">Transmembrane helix</keyword>
<dbReference type="InterPro" id="IPR009056">
    <property type="entry name" value="Cyt_c-like_dom"/>
</dbReference>
<keyword evidence="15 19" id="KW-0560">Oxidoreductase</keyword>
<dbReference type="InterPro" id="IPR008168">
    <property type="entry name" value="Cyt_C_IC"/>
</dbReference>
<dbReference type="PIRSF" id="PIRSF000006">
    <property type="entry name" value="Cbb3-Cox_fixP"/>
    <property type="match status" value="1"/>
</dbReference>
<evidence type="ECO:0000256" key="1">
    <source>
        <dbReference type="ARBA" id="ARBA00004533"/>
    </source>
</evidence>